<keyword evidence="2" id="KW-1185">Reference proteome</keyword>
<reference evidence="1 2" key="1">
    <citation type="submission" date="2024-05" db="EMBL/GenBank/DDBJ databases">
        <title>Genetic variation in Jamaican populations of the coffee berry borer (Hypothenemus hampei).</title>
        <authorList>
            <person name="Errbii M."/>
            <person name="Myrie A."/>
        </authorList>
    </citation>
    <scope>NUCLEOTIDE SEQUENCE [LARGE SCALE GENOMIC DNA]</scope>
    <source>
        <strain evidence="1">JA-Hopewell-2020-01-JO</strain>
        <tissue evidence="1">Whole body</tissue>
    </source>
</reference>
<name>A0ABD1E522_HYPHA</name>
<protein>
    <submittedName>
        <fullName evidence="1">Uncharacterized protein</fullName>
    </submittedName>
</protein>
<dbReference type="AlphaFoldDB" id="A0ABD1E522"/>
<organism evidence="1 2">
    <name type="scientific">Hypothenemus hampei</name>
    <name type="common">Coffee berry borer</name>
    <dbReference type="NCBI Taxonomy" id="57062"/>
    <lineage>
        <taxon>Eukaryota</taxon>
        <taxon>Metazoa</taxon>
        <taxon>Ecdysozoa</taxon>
        <taxon>Arthropoda</taxon>
        <taxon>Hexapoda</taxon>
        <taxon>Insecta</taxon>
        <taxon>Pterygota</taxon>
        <taxon>Neoptera</taxon>
        <taxon>Endopterygota</taxon>
        <taxon>Coleoptera</taxon>
        <taxon>Polyphaga</taxon>
        <taxon>Cucujiformia</taxon>
        <taxon>Curculionidae</taxon>
        <taxon>Scolytinae</taxon>
        <taxon>Hypothenemus</taxon>
    </lineage>
</organism>
<dbReference type="Proteomes" id="UP001566132">
    <property type="component" value="Unassembled WGS sequence"/>
</dbReference>
<dbReference type="EMBL" id="JBDJPC010000012">
    <property type="protein sequence ID" value="KAL1489451.1"/>
    <property type="molecule type" value="Genomic_DNA"/>
</dbReference>
<evidence type="ECO:0000313" key="2">
    <source>
        <dbReference type="Proteomes" id="UP001566132"/>
    </source>
</evidence>
<accession>A0ABD1E522</accession>
<evidence type="ECO:0000313" key="1">
    <source>
        <dbReference type="EMBL" id="KAL1489451.1"/>
    </source>
</evidence>
<sequence length="72" mass="8759">MFLYTKTLCNPVQRIILSQMFFFIYGRQSPTKDQIDKSRYNCYEENTWSVRTRHKIRTHYGFGRLIQTTSDK</sequence>
<comment type="caution">
    <text evidence="1">The sequence shown here is derived from an EMBL/GenBank/DDBJ whole genome shotgun (WGS) entry which is preliminary data.</text>
</comment>
<proteinExistence type="predicted"/>
<gene>
    <name evidence="1" type="ORF">ABEB36_014344</name>
</gene>